<sequence>MNLLFACCLLFASTFAQAQTTPDSLHVVDELVITGSRLKIPHNNTAVKMLLPLHKTPLSIGVVDEALIETQDGATLSDALANVSGIGVHSNFGVHDLFYLRGFDSLSNGLVLSDGAPEPEATFYQLYNVQRVEALKGPGAFLYGGNPLSGTINMVRKR</sequence>
<feature type="domain" description="TonB-dependent receptor plug" evidence="3">
    <location>
        <begin position="54"/>
        <end position="151"/>
    </location>
</feature>
<dbReference type="InterPro" id="IPR037066">
    <property type="entry name" value="Plug_dom_sf"/>
</dbReference>
<dbReference type="EMBL" id="UINC01218250">
    <property type="protein sequence ID" value="SVE45197.1"/>
    <property type="molecule type" value="Genomic_DNA"/>
</dbReference>
<proteinExistence type="predicted"/>
<dbReference type="AlphaFoldDB" id="A0A383DL58"/>
<organism evidence="4">
    <name type="scientific">marine metagenome</name>
    <dbReference type="NCBI Taxonomy" id="408172"/>
    <lineage>
        <taxon>unclassified sequences</taxon>
        <taxon>metagenomes</taxon>
        <taxon>ecological metagenomes</taxon>
    </lineage>
</organism>
<dbReference type="PROSITE" id="PS52016">
    <property type="entry name" value="TONB_DEPENDENT_REC_3"/>
    <property type="match status" value="1"/>
</dbReference>
<dbReference type="PANTHER" id="PTHR32552">
    <property type="entry name" value="FERRICHROME IRON RECEPTOR-RELATED"/>
    <property type="match status" value="1"/>
</dbReference>
<keyword evidence="2" id="KW-0798">TonB box</keyword>
<dbReference type="SUPFAM" id="SSF56935">
    <property type="entry name" value="Porins"/>
    <property type="match status" value="1"/>
</dbReference>
<accession>A0A383DL58</accession>
<dbReference type="Pfam" id="PF07715">
    <property type="entry name" value="Plug"/>
    <property type="match status" value="1"/>
</dbReference>
<dbReference type="InterPro" id="IPR039426">
    <property type="entry name" value="TonB-dep_rcpt-like"/>
</dbReference>
<protein>
    <recommendedName>
        <fullName evidence="3">TonB-dependent receptor plug domain-containing protein</fullName>
    </recommendedName>
</protein>
<evidence type="ECO:0000313" key="4">
    <source>
        <dbReference type="EMBL" id="SVE45197.1"/>
    </source>
</evidence>
<evidence type="ECO:0000256" key="1">
    <source>
        <dbReference type="ARBA" id="ARBA00023065"/>
    </source>
</evidence>
<feature type="non-terminal residue" evidence="4">
    <location>
        <position position="158"/>
    </location>
</feature>
<dbReference type="PANTHER" id="PTHR32552:SF81">
    <property type="entry name" value="TONB-DEPENDENT OUTER MEMBRANE RECEPTOR"/>
    <property type="match status" value="1"/>
</dbReference>
<reference evidence="4" key="1">
    <citation type="submission" date="2018-05" db="EMBL/GenBank/DDBJ databases">
        <authorList>
            <person name="Lanie J.A."/>
            <person name="Ng W.-L."/>
            <person name="Kazmierczak K.M."/>
            <person name="Andrzejewski T.M."/>
            <person name="Davidsen T.M."/>
            <person name="Wayne K.J."/>
            <person name="Tettelin H."/>
            <person name="Glass J.I."/>
            <person name="Rusch D."/>
            <person name="Podicherti R."/>
            <person name="Tsui H.-C.T."/>
            <person name="Winkler M.E."/>
        </authorList>
    </citation>
    <scope>NUCLEOTIDE SEQUENCE</scope>
</reference>
<gene>
    <name evidence="4" type="ORF">METZ01_LOCUS498051</name>
</gene>
<dbReference type="GO" id="GO:0006811">
    <property type="term" value="P:monoatomic ion transport"/>
    <property type="evidence" value="ECO:0007669"/>
    <property type="project" value="UniProtKB-KW"/>
</dbReference>
<dbReference type="Gene3D" id="2.170.130.10">
    <property type="entry name" value="TonB-dependent receptor, plug domain"/>
    <property type="match status" value="1"/>
</dbReference>
<keyword evidence="1" id="KW-0813">Transport</keyword>
<dbReference type="InterPro" id="IPR012910">
    <property type="entry name" value="Plug_dom"/>
</dbReference>
<name>A0A383DL58_9ZZZZ</name>
<evidence type="ECO:0000256" key="2">
    <source>
        <dbReference type="ARBA" id="ARBA00023077"/>
    </source>
</evidence>
<keyword evidence="1" id="KW-0406">Ion transport</keyword>
<evidence type="ECO:0000259" key="3">
    <source>
        <dbReference type="Pfam" id="PF07715"/>
    </source>
</evidence>